<dbReference type="KEGG" id="vg:14675521"/>
<protein>
    <submittedName>
        <fullName evidence="1">Uncharacterized protein</fullName>
    </submittedName>
</protein>
<dbReference type="InterPro" id="IPR013232">
    <property type="entry name" value="Phage_T7_Gp1.1"/>
</dbReference>
<dbReference type="GeneID" id="14675521"/>
<gene>
    <name evidence="1" type="ORF">UAB78_014</name>
</gene>
<organism evidence="1 2">
    <name type="scientific">Escherichia phage UAB_Phi78</name>
    <dbReference type="NCBI Taxonomy" id="979726"/>
    <lineage>
        <taxon>Viruses</taxon>
        <taxon>Duplodnaviria</taxon>
        <taxon>Heunggongvirae</taxon>
        <taxon>Uroviricota</taxon>
        <taxon>Caudoviricetes</taxon>
        <taxon>Autographivirales</taxon>
        <taxon>Autosignataviridae</taxon>
        <taxon>Molineuxvirinae</taxon>
        <taxon>Zindervirus</taxon>
        <taxon>Zindervirus UAB78</taxon>
    </lineage>
</organism>
<dbReference type="RefSeq" id="YP_007500987.1">
    <property type="nucleotide sequence ID" value="NC_020414.1"/>
</dbReference>
<dbReference type="Pfam" id="PF08200">
    <property type="entry name" value="Phage_T7_1_1"/>
    <property type="match status" value="1"/>
</dbReference>
<accession>A0A9K0IFG0</accession>
<evidence type="ECO:0000313" key="1">
    <source>
        <dbReference type="EMBL" id="ADW95216.1"/>
    </source>
</evidence>
<evidence type="ECO:0000313" key="2">
    <source>
        <dbReference type="Proteomes" id="UP000011293"/>
    </source>
</evidence>
<dbReference type="EMBL" id="GU595417">
    <property type="protein sequence ID" value="ADW95216.1"/>
    <property type="molecule type" value="Genomic_DNA"/>
</dbReference>
<reference evidence="1" key="1">
    <citation type="submission" date="2021-07" db="EMBL/GenBank/DDBJ databases">
        <title>New enterobacteriophages and their use to control Salmonella enterica.</title>
        <authorList>
            <person name="Spricigo D.A."/>
            <person name="Bardina C."/>
            <person name="Cortes M.P."/>
            <person name="Llagostera M."/>
        </authorList>
    </citation>
    <scope>NUCLEOTIDE SEQUENCE</scope>
</reference>
<dbReference type="Proteomes" id="UP000011293">
    <property type="component" value="Segment"/>
</dbReference>
<name>A0A9K0IFG0_9CAUD</name>
<keyword evidence="2" id="KW-1185">Reference proteome</keyword>
<sequence>MRTNFEKIRKANRDFDMEVKGKKLNKVKRDRSAKRAWMEAA</sequence>
<proteinExistence type="predicted"/>